<keyword evidence="7" id="KW-1185">Reference proteome</keyword>
<protein>
    <submittedName>
        <fullName evidence="6">Lysyl-tRNA synthetase class 2</fullName>
    </submittedName>
</protein>
<dbReference type="GO" id="GO:0004824">
    <property type="term" value="F:lysine-tRNA ligase activity"/>
    <property type="evidence" value="ECO:0007669"/>
    <property type="project" value="InterPro"/>
</dbReference>
<feature type="domain" description="Aminoacyl-transfer RNA synthetases class-II family profile" evidence="5">
    <location>
        <begin position="35"/>
        <end position="319"/>
    </location>
</feature>
<dbReference type="PROSITE" id="PS50862">
    <property type="entry name" value="AA_TRNA_LIGASE_II"/>
    <property type="match status" value="1"/>
</dbReference>
<keyword evidence="3" id="KW-0547">Nucleotide-binding</keyword>
<keyword evidence="6" id="KW-0030">Aminoacyl-tRNA synthetase</keyword>
<dbReference type="Pfam" id="PF00152">
    <property type="entry name" value="tRNA-synt_2"/>
    <property type="match status" value="1"/>
</dbReference>
<gene>
    <name evidence="6" type="ORF">JN12_01456</name>
</gene>
<dbReference type="PANTHER" id="PTHR42918:SF6">
    <property type="entry name" value="ELONGATION FACTOR P--(R)-BETA-LYSINE LIGASE"/>
    <property type="match status" value="1"/>
</dbReference>
<name>A0A562VNU4_9BACT</name>
<dbReference type="Proteomes" id="UP000319449">
    <property type="component" value="Unassembled WGS sequence"/>
</dbReference>
<dbReference type="Gene3D" id="3.30.930.10">
    <property type="entry name" value="Bira Bifunctional Protein, Domain 2"/>
    <property type="match status" value="1"/>
</dbReference>
<dbReference type="AlphaFoldDB" id="A0A562VNU4"/>
<comment type="subunit">
    <text evidence="1">Homodimer.</text>
</comment>
<dbReference type="GO" id="GO:0006430">
    <property type="term" value="P:lysyl-tRNA aminoacylation"/>
    <property type="evidence" value="ECO:0007669"/>
    <property type="project" value="InterPro"/>
</dbReference>
<dbReference type="InterPro" id="IPR004364">
    <property type="entry name" value="Aa-tRNA-synt_II"/>
</dbReference>
<reference evidence="6 7" key="1">
    <citation type="submission" date="2019-07" db="EMBL/GenBank/DDBJ databases">
        <title>Genomic Encyclopedia of Archaeal and Bacterial Type Strains, Phase II (KMG-II): from individual species to whole genera.</title>
        <authorList>
            <person name="Goeker M."/>
        </authorList>
    </citation>
    <scope>NUCLEOTIDE SEQUENCE [LARGE SCALE GENOMIC DNA]</scope>
    <source>
        <strain evidence="6 7">ATCC BAA-1139</strain>
    </source>
</reference>
<evidence type="ECO:0000256" key="4">
    <source>
        <dbReference type="ARBA" id="ARBA00022840"/>
    </source>
</evidence>
<evidence type="ECO:0000256" key="3">
    <source>
        <dbReference type="ARBA" id="ARBA00022741"/>
    </source>
</evidence>
<dbReference type="InterPro" id="IPR045864">
    <property type="entry name" value="aa-tRNA-synth_II/BPL/LPL"/>
</dbReference>
<evidence type="ECO:0000259" key="5">
    <source>
        <dbReference type="PROSITE" id="PS50862"/>
    </source>
</evidence>
<dbReference type="InterPro" id="IPR004525">
    <property type="entry name" value="EpmA"/>
</dbReference>
<dbReference type="SUPFAM" id="SSF55681">
    <property type="entry name" value="Class II aaRS and biotin synthetases"/>
    <property type="match status" value="1"/>
</dbReference>
<dbReference type="GO" id="GO:0000049">
    <property type="term" value="F:tRNA binding"/>
    <property type="evidence" value="ECO:0007669"/>
    <property type="project" value="TreeGrafter"/>
</dbReference>
<sequence>MASTSNIEHRTVNAEPSPNWNLTRRKSNLRTRAVILQAIRTFFTNEGYLEVDTPLLIPAPAPEPHIDAIPAGQGFLHTSPELCMKRLLAAGYERIFQICRCWRADERGGRHLPEFTMLEWYRAEVDYLDLMRECEELVRSVAVAAGNGMTIRYRDTVIDLTTEWERLTVREAFHRYTASSMEEALANDTFDLLMVEAIEPRLGSRRPTFLHDYPAQHSALARLSASDPTVAERFELYVGGLELANAFSELTDPVEQRHRFACAAADRADRKRTAYPLPEPFLNELAAMPTAAGIALGIDRLVMVLLDAATIDEVVAFTPEEL</sequence>
<dbReference type="NCBIfam" id="NF006828">
    <property type="entry name" value="PRK09350.1"/>
    <property type="match status" value="1"/>
</dbReference>
<keyword evidence="4" id="KW-0067">ATP-binding</keyword>
<dbReference type="InterPro" id="IPR006195">
    <property type="entry name" value="aa-tRNA-synth_II"/>
</dbReference>
<dbReference type="GO" id="GO:0005829">
    <property type="term" value="C:cytosol"/>
    <property type="evidence" value="ECO:0007669"/>
    <property type="project" value="TreeGrafter"/>
</dbReference>
<dbReference type="FunFam" id="3.30.930.10:FF:000017">
    <property type="entry name" value="Elongation factor P--(R)-beta-lysine ligase"/>
    <property type="match status" value="1"/>
</dbReference>
<evidence type="ECO:0000313" key="6">
    <source>
        <dbReference type="EMBL" id="TWJ19656.1"/>
    </source>
</evidence>
<proteinExistence type="predicted"/>
<evidence type="ECO:0000256" key="2">
    <source>
        <dbReference type="ARBA" id="ARBA00022598"/>
    </source>
</evidence>
<dbReference type="NCBIfam" id="TIGR00462">
    <property type="entry name" value="genX"/>
    <property type="match status" value="1"/>
</dbReference>
<accession>A0A562VNU4</accession>
<dbReference type="PANTHER" id="PTHR42918">
    <property type="entry name" value="LYSYL-TRNA SYNTHETASE"/>
    <property type="match status" value="1"/>
</dbReference>
<evidence type="ECO:0000313" key="7">
    <source>
        <dbReference type="Proteomes" id="UP000319449"/>
    </source>
</evidence>
<evidence type="ECO:0000256" key="1">
    <source>
        <dbReference type="ARBA" id="ARBA00011738"/>
    </source>
</evidence>
<dbReference type="EMBL" id="VLLN01000007">
    <property type="protein sequence ID" value="TWJ19656.1"/>
    <property type="molecule type" value="Genomic_DNA"/>
</dbReference>
<keyword evidence="2" id="KW-0436">Ligase</keyword>
<comment type="caution">
    <text evidence="6">The sequence shown here is derived from an EMBL/GenBank/DDBJ whole genome shotgun (WGS) entry which is preliminary data.</text>
</comment>
<dbReference type="GO" id="GO:0005524">
    <property type="term" value="F:ATP binding"/>
    <property type="evidence" value="ECO:0007669"/>
    <property type="project" value="UniProtKB-KW"/>
</dbReference>
<organism evidence="6 7">
    <name type="scientific">Geobacter argillaceus</name>
    <dbReference type="NCBI Taxonomy" id="345631"/>
    <lineage>
        <taxon>Bacteria</taxon>
        <taxon>Pseudomonadati</taxon>
        <taxon>Thermodesulfobacteriota</taxon>
        <taxon>Desulfuromonadia</taxon>
        <taxon>Geobacterales</taxon>
        <taxon>Geobacteraceae</taxon>
        <taxon>Geobacter</taxon>
    </lineage>
</organism>